<accession>A0A0L8H5Z8</accession>
<proteinExistence type="inferred from homology"/>
<feature type="region of interest" description="Disordered" evidence="2">
    <location>
        <begin position="24"/>
        <end position="66"/>
    </location>
</feature>
<dbReference type="SMART" id="SM00155">
    <property type="entry name" value="PLDc"/>
    <property type="match status" value="1"/>
</dbReference>
<dbReference type="InterPro" id="IPR012461">
    <property type="entry name" value="SACK1"/>
</dbReference>
<feature type="compositionally biased region" description="Acidic residues" evidence="2">
    <location>
        <begin position="159"/>
        <end position="169"/>
    </location>
</feature>
<evidence type="ECO:0000259" key="3">
    <source>
        <dbReference type="PROSITE" id="PS50035"/>
    </source>
</evidence>
<dbReference type="GO" id="GO:0019901">
    <property type="term" value="F:protein kinase binding"/>
    <property type="evidence" value="ECO:0007669"/>
    <property type="project" value="TreeGrafter"/>
</dbReference>
<feature type="compositionally biased region" description="Basic and acidic residues" evidence="2">
    <location>
        <begin position="217"/>
        <end position="226"/>
    </location>
</feature>
<dbReference type="Pfam" id="PF07894">
    <property type="entry name" value="SACK1"/>
    <property type="match status" value="1"/>
</dbReference>
<dbReference type="OrthoDB" id="6103632at2759"/>
<sequence>MRNLKLRASSSRINIVHILYSSDGNNNNKRSSSNDSDSSNSSSSDSSSSSSSTSIGSRSSSSRDLGSKIMTTSTAMSENLLQNQYEAVFVLANEGLEGFYTYLETNNIPLFLSDEEEKYFQDQGSISASERLQFILKTSRIHQWTGQSGLKIQAQCGVVDDDEDDGDGDGDVRVSELIDDGNRVGYSSDGQVQDKKTEDKDVGDDSDAVVTQSNSSSDDKQEDTTDSRFNPYAFVPGSSPHRIPPTLPKIEVCVLFQPPLFDSMPHIHDVILDTIRQARFSIKIAMYLFTDIFIYNALCEAASNALVTVDILLDATQVDKFLEMLGKNGLIIPEKVNICQNSGTGPYQRKTGATMGIAHEKFLICDESTAIIGSYNYTWSAAHINRENVIVIREANHPIIKSLIDEFTRLQESCILIG</sequence>
<dbReference type="PANTHER" id="PTHR16181">
    <property type="entry name" value="PROTEIN FAM83A-RELATED"/>
    <property type="match status" value="1"/>
</dbReference>
<dbReference type="EMBL" id="KQ419071">
    <property type="protein sequence ID" value="KOF84711.1"/>
    <property type="molecule type" value="Genomic_DNA"/>
</dbReference>
<dbReference type="PANTHER" id="PTHR16181:SF29">
    <property type="entry name" value="PROTEIN FAM83A-RELATED"/>
    <property type="match status" value="1"/>
</dbReference>
<name>A0A0L8H5Z8_OCTBM</name>
<evidence type="ECO:0000313" key="4">
    <source>
        <dbReference type="EMBL" id="KOF84711.1"/>
    </source>
</evidence>
<dbReference type="GO" id="GO:0007165">
    <property type="term" value="P:signal transduction"/>
    <property type="evidence" value="ECO:0007669"/>
    <property type="project" value="TreeGrafter"/>
</dbReference>
<feature type="compositionally biased region" description="Basic and acidic residues" evidence="2">
    <location>
        <begin position="170"/>
        <end position="182"/>
    </location>
</feature>
<dbReference type="KEGG" id="obi:106872588"/>
<dbReference type="GO" id="GO:0003824">
    <property type="term" value="F:catalytic activity"/>
    <property type="evidence" value="ECO:0007669"/>
    <property type="project" value="InterPro"/>
</dbReference>
<comment type="similarity">
    <text evidence="1">Belongs to the FAM83 family.</text>
</comment>
<gene>
    <name evidence="4" type="ORF">OCBIM_22021528mg</name>
</gene>
<dbReference type="SUPFAM" id="SSF56024">
    <property type="entry name" value="Phospholipase D/nuclease"/>
    <property type="match status" value="1"/>
</dbReference>
<dbReference type="InterPro" id="IPR001736">
    <property type="entry name" value="PLipase_D/transphosphatidylase"/>
</dbReference>
<protein>
    <recommendedName>
        <fullName evidence="3">PLD phosphodiesterase domain-containing protein</fullName>
    </recommendedName>
</protein>
<feature type="domain" description="PLD phosphodiesterase" evidence="3">
    <location>
        <begin position="354"/>
        <end position="381"/>
    </location>
</feature>
<feature type="compositionally biased region" description="Low complexity" evidence="2">
    <location>
        <begin position="24"/>
        <end position="64"/>
    </location>
</feature>
<dbReference type="Gene3D" id="3.30.870.10">
    <property type="entry name" value="Endonuclease Chain A"/>
    <property type="match status" value="1"/>
</dbReference>
<dbReference type="PROSITE" id="PS50035">
    <property type="entry name" value="PLD"/>
    <property type="match status" value="1"/>
</dbReference>
<organism evidence="4">
    <name type="scientific">Octopus bimaculoides</name>
    <name type="common">California two-spotted octopus</name>
    <dbReference type="NCBI Taxonomy" id="37653"/>
    <lineage>
        <taxon>Eukaryota</taxon>
        <taxon>Metazoa</taxon>
        <taxon>Spiralia</taxon>
        <taxon>Lophotrochozoa</taxon>
        <taxon>Mollusca</taxon>
        <taxon>Cephalopoda</taxon>
        <taxon>Coleoidea</taxon>
        <taxon>Octopodiformes</taxon>
        <taxon>Octopoda</taxon>
        <taxon>Incirrata</taxon>
        <taxon>Octopodidae</taxon>
        <taxon>Octopus</taxon>
    </lineage>
</organism>
<reference evidence="4" key="1">
    <citation type="submission" date="2015-07" db="EMBL/GenBank/DDBJ databases">
        <title>MeaNS - Measles Nucleotide Surveillance Program.</title>
        <authorList>
            <person name="Tran T."/>
            <person name="Druce J."/>
        </authorList>
    </citation>
    <scope>NUCLEOTIDE SEQUENCE</scope>
    <source>
        <strain evidence="4">UCB-OBI-ISO-001</strain>
        <tissue evidence="4">Gonad</tissue>
    </source>
</reference>
<dbReference type="InterPro" id="IPR050944">
    <property type="entry name" value="FAM83"/>
</dbReference>
<feature type="region of interest" description="Disordered" evidence="2">
    <location>
        <begin position="159"/>
        <end position="237"/>
    </location>
</feature>
<evidence type="ECO:0000256" key="1">
    <source>
        <dbReference type="ARBA" id="ARBA00006937"/>
    </source>
</evidence>
<evidence type="ECO:0000256" key="2">
    <source>
        <dbReference type="SAM" id="MobiDB-lite"/>
    </source>
</evidence>
<dbReference type="AlphaFoldDB" id="A0A0L8H5Z8"/>